<comment type="caution">
    <text evidence="2">The sequence shown here is derived from an EMBL/GenBank/DDBJ whole genome shotgun (WGS) entry which is preliminary data.</text>
</comment>
<name>A0A921QAU2_SORBI</name>
<accession>A0A921QAU2</accession>
<evidence type="ECO:0000313" key="2">
    <source>
        <dbReference type="EMBL" id="KAG0518522.1"/>
    </source>
</evidence>
<dbReference type="PANTHER" id="PTHR48196">
    <property type="entry name" value="DUF630 DOMAIN-CONTAINING PROTEIN"/>
    <property type="match status" value="1"/>
</dbReference>
<dbReference type="Proteomes" id="UP000807115">
    <property type="component" value="Chromosome 9"/>
</dbReference>
<gene>
    <name evidence="2" type="ORF">BDA96_09G183200</name>
</gene>
<dbReference type="PANTHER" id="PTHR48196:SF1">
    <property type="entry name" value="DUF630 DOMAIN-CONTAINING PROTEIN"/>
    <property type="match status" value="1"/>
</dbReference>
<reference evidence="2" key="1">
    <citation type="journal article" date="2019" name="BMC Genomics">
        <title>A new reference genome for Sorghum bicolor reveals high levels of sequence similarity between sweet and grain genotypes: implications for the genetics of sugar metabolism.</title>
        <authorList>
            <person name="Cooper E.A."/>
            <person name="Brenton Z.W."/>
            <person name="Flinn B.S."/>
            <person name="Jenkins J."/>
            <person name="Shu S."/>
            <person name="Flowers D."/>
            <person name="Luo F."/>
            <person name="Wang Y."/>
            <person name="Xia P."/>
            <person name="Barry K."/>
            <person name="Daum C."/>
            <person name="Lipzen A."/>
            <person name="Yoshinaga Y."/>
            <person name="Schmutz J."/>
            <person name="Saski C."/>
            <person name="Vermerris W."/>
            <person name="Kresovich S."/>
        </authorList>
    </citation>
    <scope>NUCLEOTIDE SEQUENCE</scope>
</reference>
<feature type="region of interest" description="Disordered" evidence="1">
    <location>
        <begin position="66"/>
        <end position="109"/>
    </location>
</feature>
<reference evidence="2" key="2">
    <citation type="submission" date="2020-10" db="EMBL/GenBank/DDBJ databases">
        <authorList>
            <person name="Cooper E.A."/>
            <person name="Brenton Z.W."/>
            <person name="Flinn B.S."/>
            <person name="Jenkins J."/>
            <person name="Shu S."/>
            <person name="Flowers D."/>
            <person name="Luo F."/>
            <person name="Wang Y."/>
            <person name="Xia P."/>
            <person name="Barry K."/>
            <person name="Daum C."/>
            <person name="Lipzen A."/>
            <person name="Yoshinaga Y."/>
            <person name="Schmutz J."/>
            <person name="Saski C."/>
            <person name="Vermerris W."/>
            <person name="Kresovich S."/>
        </authorList>
    </citation>
    <scope>NUCLEOTIDE SEQUENCE</scope>
</reference>
<dbReference type="EMBL" id="CM027688">
    <property type="protein sequence ID" value="KAG0518522.1"/>
    <property type="molecule type" value="Genomic_DNA"/>
</dbReference>
<evidence type="ECO:0000256" key="1">
    <source>
        <dbReference type="SAM" id="MobiDB-lite"/>
    </source>
</evidence>
<evidence type="ECO:0000313" key="3">
    <source>
        <dbReference type="Proteomes" id="UP000807115"/>
    </source>
</evidence>
<proteinExistence type="predicted"/>
<organism evidence="2 3">
    <name type="scientific">Sorghum bicolor</name>
    <name type="common">Sorghum</name>
    <name type="synonym">Sorghum vulgare</name>
    <dbReference type="NCBI Taxonomy" id="4558"/>
    <lineage>
        <taxon>Eukaryota</taxon>
        <taxon>Viridiplantae</taxon>
        <taxon>Streptophyta</taxon>
        <taxon>Embryophyta</taxon>
        <taxon>Tracheophyta</taxon>
        <taxon>Spermatophyta</taxon>
        <taxon>Magnoliopsida</taxon>
        <taxon>Liliopsida</taxon>
        <taxon>Poales</taxon>
        <taxon>Poaceae</taxon>
        <taxon>PACMAD clade</taxon>
        <taxon>Panicoideae</taxon>
        <taxon>Andropogonodae</taxon>
        <taxon>Andropogoneae</taxon>
        <taxon>Sorghinae</taxon>
        <taxon>Sorghum</taxon>
    </lineage>
</organism>
<sequence length="170" mass="18833">MDMDEGKSPAGAAIAEDVMSRFSLDVSAGCGGRHSTLLDEYERLAFEAQLNRAIVLRRCYSEPSPVRLSAEHQQRPPPAAAGGGGGGARAPPPPRGAHDLPQGEAARRDGGGGRFWRLHEVVARWLEALMPVFRWLRSAWECRWGRKQQPEAARRPPPTMPRVQLMDYLR</sequence>
<dbReference type="AlphaFoldDB" id="A0A921QAU2"/>
<feature type="region of interest" description="Disordered" evidence="1">
    <location>
        <begin position="147"/>
        <end position="170"/>
    </location>
</feature>
<evidence type="ECO:0008006" key="4">
    <source>
        <dbReference type="Google" id="ProtNLM"/>
    </source>
</evidence>
<protein>
    <recommendedName>
        <fullName evidence="4">DUF630 domain-containing protein</fullName>
    </recommendedName>
</protein>